<sequence length="264" mass="28301">MAGSGLGEGAESGPTELGVLSRTSLRDEAARLLRAQIITGALVAGDLYSIGSIAAQLGVSVTPVREALLDLAKEELVELVRNRGFRIRTLTEEDLDSVVSIRTMLEVPAVRDLAASRPLLELADLRVLAKETEQHALAGDMVAFIAHDHDLHLGLLARTGNRYLVEIVGRLRNQTRLHGLQQMIGSPDLIDSAREHEKLLDAIEAGDADGAARLMAQHLRHARGMWAGRADSTGSVTVHPKVPLSPTSSSPFAPGPGRSMKDTR</sequence>
<keyword evidence="7" id="KW-1185">Reference proteome</keyword>
<evidence type="ECO:0000256" key="3">
    <source>
        <dbReference type="ARBA" id="ARBA00023163"/>
    </source>
</evidence>
<dbReference type="RefSeq" id="WP_155336045.1">
    <property type="nucleotide sequence ID" value="NZ_BAAABN010000020.1"/>
</dbReference>
<dbReference type="Proteomes" id="UP000334990">
    <property type="component" value="Unassembled WGS sequence"/>
</dbReference>
<evidence type="ECO:0000313" key="6">
    <source>
        <dbReference type="EMBL" id="GER99657.1"/>
    </source>
</evidence>
<dbReference type="InterPro" id="IPR008920">
    <property type="entry name" value="TF_FadR/GntR_C"/>
</dbReference>
<dbReference type="EMBL" id="BLAD01000041">
    <property type="protein sequence ID" value="GER99657.1"/>
    <property type="molecule type" value="Genomic_DNA"/>
</dbReference>
<evidence type="ECO:0000259" key="5">
    <source>
        <dbReference type="PROSITE" id="PS50949"/>
    </source>
</evidence>
<evidence type="ECO:0000256" key="1">
    <source>
        <dbReference type="ARBA" id="ARBA00023015"/>
    </source>
</evidence>
<dbReference type="GO" id="GO:0003677">
    <property type="term" value="F:DNA binding"/>
    <property type="evidence" value="ECO:0007669"/>
    <property type="project" value="UniProtKB-KW"/>
</dbReference>
<dbReference type="Gene3D" id="1.20.120.530">
    <property type="entry name" value="GntR ligand-binding domain-like"/>
    <property type="match status" value="1"/>
</dbReference>
<dbReference type="OrthoDB" id="3864082at2"/>
<organism evidence="6 7">
    <name type="scientific">Acrocarpospora corrugata</name>
    <dbReference type="NCBI Taxonomy" id="35763"/>
    <lineage>
        <taxon>Bacteria</taxon>
        <taxon>Bacillati</taxon>
        <taxon>Actinomycetota</taxon>
        <taxon>Actinomycetes</taxon>
        <taxon>Streptosporangiales</taxon>
        <taxon>Streptosporangiaceae</taxon>
        <taxon>Acrocarpospora</taxon>
    </lineage>
</organism>
<comment type="caution">
    <text evidence="6">The sequence shown here is derived from an EMBL/GenBank/DDBJ whole genome shotgun (WGS) entry which is preliminary data.</text>
</comment>
<dbReference type="CDD" id="cd07377">
    <property type="entry name" value="WHTH_GntR"/>
    <property type="match status" value="1"/>
</dbReference>
<dbReference type="Pfam" id="PF07729">
    <property type="entry name" value="FCD"/>
    <property type="match status" value="1"/>
</dbReference>
<feature type="region of interest" description="Disordered" evidence="4">
    <location>
        <begin position="231"/>
        <end position="264"/>
    </location>
</feature>
<dbReference type="Gene3D" id="1.10.10.10">
    <property type="entry name" value="Winged helix-like DNA-binding domain superfamily/Winged helix DNA-binding domain"/>
    <property type="match status" value="1"/>
</dbReference>
<evidence type="ECO:0000256" key="2">
    <source>
        <dbReference type="ARBA" id="ARBA00023125"/>
    </source>
</evidence>
<dbReference type="PROSITE" id="PS50949">
    <property type="entry name" value="HTH_GNTR"/>
    <property type="match status" value="1"/>
</dbReference>
<dbReference type="InterPro" id="IPR000524">
    <property type="entry name" value="Tscrpt_reg_HTH_GntR"/>
</dbReference>
<name>A0A5M3VZ54_9ACTN</name>
<accession>A0A5M3VZ54</accession>
<dbReference type="SMART" id="SM00345">
    <property type="entry name" value="HTH_GNTR"/>
    <property type="match status" value="1"/>
</dbReference>
<reference evidence="6 7" key="1">
    <citation type="submission" date="2019-10" db="EMBL/GenBank/DDBJ databases">
        <title>Whole genome shotgun sequence of Acrocarpospora corrugata NBRC 13972.</title>
        <authorList>
            <person name="Ichikawa N."/>
            <person name="Kimura A."/>
            <person name="Kitahashi Y."/>
            <person name="Komaki H."/>
            <person name="Oguchi A."/>
        </authorList>
    </citation>
    <scope>NUCLEOTIDE SEQUENCE [LARGE SCALE GENOMIC DNA]</scope>
    <source>
        <strain evidence="6 7">NBRC 13972</strain>
    </source>
</reference>
<proteinExistence type="predicted"/>
<evidence type="ECO:0000256" key="4">
    <source>
        <dbReference type="SAM" id="MobiDB-lite"/>
    </source>
</evidence>
<feature type="domain" description="HTH gntR-type" evidence="5">
    <location>
        <begin position="23"/>
        <end position="90"/>
    </location>
</feature>
<dbReference type="InterPro" id="IPR036390">
    <property type="entry name" value="WH_DNA-bd_sf"/>
</dbReference>
<dbReference type="AlphaFoldDB" id="A0A5M3VZ54"/>
<dbReference type="PANTHER" id="PTHR43537:SF45">
    <property type="entry name" value="GNTR FAMILY REGULATORY PROTEIN"/>
    <property type="match status" value="1"/>
</dbReference>
<keyword evidence="2" id="KW-0238">DNA-binding</keyword>
<dbReference type="SUPFAM" id="SSF48008">
    <property type="entry name" value="GntR ligand-binding domain-like"/>
    <property type="match status" value="1"/>
</dbReference>
<gene>
    <name evidence="6" type="ORF">Acor_17210</name>
</gene>
<keyword evidence="1" id="KW-0805">Transcription regulation</keyword>
<dbReference type="GO" id="GO:0003700">
    <property type="term" value="F:DNA-binding transcription factor activity"/>
    <property type="evidence" value="ECO:0007669"/>
    <property type="project" value="InterPro"/>
</dbReference>
<dbReference type="InterPro" id="IPR011711">
    <property type="entry name" value="GntR_C"/>
</dbReference>
<dbReference type="PANTHER" id="PTHR43537">
    <property type="entry name" value="TRANSCRIPTIONAL REGULATOR, GNTR FAMILY"/>
    <property type="match status" value="1"/>
</dbReference>
<dbReference type="Pfam" id="PF00392">
    <property type="entry name" value="GntR"/>
    <property type="match status" value="1"/>
</dbReference>
<evidence type="ECO:0000313" key="7">
    <source>
        <dbReference type="Proteomes" id="UP000334990"/>
    </source>
</evidence>
<dbReference type="InterPro" id="IPR036388">
    <property type="entry name" value="WH-like_DNA-bd_sf"/>
</dbReference>
<dbReference type="SUPFAM" id="SSF46785">
    <property type="entry name" value="Winged helix' DNA-binding domain"/>
    <property type="match status" value="1"/>
</dbReference>
<protein>
    <submittedName>
        <fullName evidence="6">GntR family transcriptional regulator</fullName>
    </submittedName>
</protein>
<keyword evidence="3" id="KW-0804">Transcription</keyword>
<dbReference type="SMART" id="SM00895">
    <property type="entry name" value="FCD"/>
    <property type="match status" value="1"/>
</dbReference>